<dbReference type="PRINTS" id="PR01095">
    <property type="entry name" value="TASKCHANNEL"/>
</dbReference>
<evidence type="ECO:0000256" key="7">
    <source>
        <dbReference type="ARBA" id="ARBA00022958"/>
    </source>
</evidence>
<keyword evidence="4" id="KW-0633">Potassium transport</keyword>
<keyword evidence="5 12" id="KW-0812">Transmembrane</keyword>
<keyword evidence="6" id="KW-0631">Potassium channel</keyword>
<feature type="region of interest" description="Disordered" evidence="13">
    <location>
        <begin position="439"/>
        <end position="461"/>
    </location>
</feature>
<name>A0A8X6IXM5_TRICU</name>
<evidence type="ECO:0000256" key="13">
    <source>
        <dbReference type="SAM" id="MobiDB-lite"/>
    </source>
</evidence>
<feature type="compositionally biased region" description="Polar residues" evidence="13">
    <location>
        <begin position="442"/>
        <end position="452"/>
    </location>
</feature>
<proteinExistence type="inferred from homology"/>
<dbReference type="GO" id="GO:0005886">
    <property type="term" value="C:plasma membrane"/>
    <property type="evidence" value="ECO:0007669"/>
    <property type="project" value="TreeGrafter"/>
</dbReference>
<evidence type="ECO:0000256" key="5">
    <source>
        <dbReference type="ARBA" id="ARBA00022692"/>
    </source>
</evidence>
<dbReference type="InterPro" id="IPR003092">
    <property type="entry name" value="2pore_dom_K_chnl_TASK"/>
</dbReference>
<feature type="transmembrane region" description="Helical" evidence="14">
    <location>
        <begin position="235"/>
        <end position="255"/>
    </location>
</feature>
<evidence type="ECO:0000256" key="6">
    <source>
        <dbReference type="ARBA" id="ARBA00022826"/>
    </source>
</evidence>
<feature type="transmembrane region" description="Helical" evidence="14">
    <location>
        <begin position="41"/>
        <end position="62"/>
    </location>
</feature>
<feature type="domain" description="Potassium channel" evidence="15">
    <location>
        <begin position="121"/>
        <end position="176"/>
    </location>
</feature>
<dbReference type="EMBL" id="BMAO01005681">
    <property type="protein sequence ID" value="GFR03113.1"/>
    <property type="molecule type" value="Genomic_DNA"/>
</dbReference>
<feature type="transmembrane region" description="Helical" evidence="14">
    <location>
        <begin position="158"/>
        <end position="179"/>
    </location>
</feature>
<dbReference type="PANTHER" id="PTHR11003">
    <property type="entry name" value="POTASSIUM CHANNEL, SUBFAMILY K"/>
    <property type="match status" value="1"/>
</dbReference>
<evidence type="ECO:0000256" key="10">
    <source>
        <dbReference type="ARBA" id="ARBA00023136"/>
    </source>
</evidence>
<evidence type="ECO:0000256" key="8">
    <source>
        <dbReference type="ARBA" id="ARBA00022989"/>
    </source>
</evidence>
<keyword evidence="17" id="KW-1185">Reference proteome</keyword>
<dbReference type="GO" id="GO:0022841">
    <property type="term" value="F:potassium ion leak channel activity"/>
    <property type="evidence" value="ECO:0007669"/>
    <property type="project" value="TreeGrafter"/>
</dbReference>
<feature type="domain" description="Potassium channel" evidence="15">
    <location>
        <begin position="212"/>
        <end position="289"/>
    </location>
</feature>
<comment type="caution">
    <text evidence="16">The sequence shown here is derived from an EMBL/GenBank/DDBJ whole genome shotgun (WGS) entry which is preliminary data.</text>
</comment>
<evidence type="ECO:0000256" key="1">
    <source>
        <dbReference type="ARBA" id="ARBA00004141"/>
    </source>
</evidence>
<gene>
    <name evidence="16" type="primary">Ork1</name>
    <name evidence="16" type="ORF">TNCT_613922</name>
</gene>
<dbReference type="GO" id="GO:0015271">
    <property type="term" value="F:outward rectifier potassium channel activity"/>
    <property type="evidence" value="ECO:0007669"/>
    <property type="project" value="TreeGrafter"/>
</dbReference>
<feature type="transmembrane region" description="Helical" evidence="14">
    <location>
        <begin position="267"/>
        <end position="286"/>
    </location>
</feature>
<feature type="transmembrane region" description="Helical" evidence="14">
    <location>
        <begin position="199"/>
        <end position="223"/>
    </location>
</feature>
<keyword evidence="8 14" id="KW-1133">Transmembrane helix</keyword>
<evidence type="ECO:0000256" key="14">
    <source>
        <dbReference type="SAM" id="Phobius"/>
    </source>
</evidence>
<evidence type="ECO:0000313" key="17">
    <source>
        <dbReference type="Proteomes" id="UP000887116"/>
    </source>
</evidence>
<keyword evidence="11 12" id="KW-0407">Ion channel</keyword>
<reference evidence="16" key="1">
    <citation type="submission" date="2020-07" db="EMBL/GenBank/DDBJ databases">
        <title>Multicomponent nature underlies the extraordinary mechanical properties of spider dragline silk.</title>
        <authorList>
            <person name="Kono N."/>
            <person name="Nakamura H."/>
            <person name="Mori M."/>
            <person name="Yoshida Y."/>
            <person name="Ohtoshi R."/>
            <person name="Malay A.D."/>
            <person name="Moran D.A.P."/>
            <person name="Tomita M."/>
            <person name="Numata K."/>
            <person name="Arakawa K."/>
        </authorList>
    </citation>
    <scope>NUCLEOTIDE SEQUENCE</scope>
</reference>
<organism evidence="16 17">
    <name type="scientific">Trichonephila clavata</name>
    <name type="common">Joro spider</name>
    <name type="synonym">Nephila clavata</name>
    <dbReference type="NCBI Taxonomy" id="2740835"/>
    <lineage>
        <taxon>Eukaryota</taxon>
        <taxon>Metazoa</taxon>
        <taxon>Ecdysozoa</taxon>
        <taxon>Arthropoda</taxon>
        <taxon>Chelicerata</taxon>
        <taxon>Arachnida</taxon>
        <taxon>Araneae</taxon>
        <taxon>Araneomorphae</taxon>
        <taxon>Entelegynae</taxon>
        <taxon>Araneoidea</taxon>
        <taxon>Nephilidae</taxon>
        <taxon>Trichonephila</taxon>
    </lineage>
</organism>
<dbReference type="PRINTS" id="PR01333">
    <property type="entry name" value="2POREKCHANEL"/>
</dbReference>
<dbReference type="Pfam" id="PF07885">
    <property type="entry name" value="Ion_trans_2"/>
    <property type="match status" value="2"/>
</dbReference>
<dbReference type="OrthoDB" id="297496at2759"/>
<evidence type="ECO:0000259" key="15">
    <source>
        <dbReference type="Pfam" id="PF07885"/>
    </source>
</evidence>
<keyword evidence="10 14" id="KW-0472">Membrane</keyword>
<dbReference type="Proteomes" id="UP000887116">
    <property type="component" value="Unassembled WGS sequence"/>
</dbReference>
<dbReference type="InterPro" id="IPR013099">
    <property type="entry name" value="K_chnl_dom"/>
</dbReference>
<sequence length="497" mass="56979">MKERRVRVHYHYLINNYCRSSTSKIHQVQRSSGIIVSKKELFGLLIVFIAYVLLGGLVFMLLESPLEEHLRSEIEELRNEFQDKLDRLGDPNVTREDMERLMLRLSSAHRMSLIDEAGNDTHSNWSFGNSFFFAITVVTTIGYGHLSPSTTPGRLFCVLYATIGIPLTGIVLAAIGGHYSQRLVKDIQKARKSRNSRLALAFSATKCLVPWLFVFLVVPAGIFMWLEQWSFVDSFYYCFITLSTIGFGDFVAGNFEGEYVGFYKTFVVLWIIFGLGYLAMILNYISRMMRCKQIRKVERKLSSSIYQTQQKMGQRLDEVYQILHDVSRSRTTRPRNRVAIKRMQSFPAPEYKDQNHNTKIQKLLNLVQTLKEEEPPPRPRRLSLPLPASSGLQPAIYGRGSLQVFSSTNMVNRQKEKEVMGNGYQKKPPKSMNLMLPEESVAKNSKTPPTTDSQEHRYRPRRPSVAVIDVISAEPQIDIAINRRTVIDMEGLQCTRV</sequence>
<evidence type="ECO:0000256" key="4">
    <source>
        <dbReference type="ARBA" id="ARBA00022538"/>
    </source>
</evidence>
<dbReference type="AlphaFoldDB" id="A0A8X6IXM5"/>
<evidence type="ECO:0000256" key="3">
    <source>
        <dbReference type="ARBA" id="ARBA00022448"/>
    </source>
</evidence>
<dbReference type="GO" id="GO:0030322">
    <property type="term" value="P:stabilization of membrane potential"/>
    <property type="evidence" value="ECO:0007669"/>
    <property type="project" value="TreeGrafter"/>
</dbReference>
<evidence type="ECO:0000256" key="9">
    <source>
        <dbReference type="ARBA" id="ARBA00023065"/>
    </source>
</evidence>
<keyword evidence="7" id="KW-0630">Potassium</keyword>
<evidence type="ECO:0000256" key="2">
    <source>
        <dbReference type="ARBA" id="ARBA00006666"/>
    </source>
</evidence>
<dbReference type="InterPro" id="IPR003280">
    <property type="entry name" value="2pore_dom_K_chnl"/>
</dbReference>
<comment type="subcellular location">
    <subcellularLocation>
        <location evidence="1">Membrane</location>
        <topology evidence="1">Multi-pass membrane protein</topology>
    </subcellularLocation>
</comment>
<keyword evidence="9 12" id="KW-0406">Ion transport</keyword>
<protein>
    <submittedName>
        <fullName evidence="16">Open rectifier potassium channel protein 1</fullName>
    </submittedName>
</protein>
<feature type="transmembrane region" description="Helical" evidence="14">
    <location>
        <begin position="127"/>
        <end position="146"/>
    </location>
</feature>
<evidence type="ECO:0000256" key="11">
    <source>
        <dbReference type="ARBA" id="ARBA00023303"/>
    </source>
</evidence>
<evidence type="ECO:0000256" key="12">
    <source>
        <dbReference type="RuleBase" id="RU003857"/>
    </source>
</evidence>
<dbReference type="PANTHER" id="PTHR11003:SF345">
    <property type="entry name" value="TWIK FAMILY OF POTASSIUM CHANNELS PROTEIN 18"/>
    <property type="match status" value="1"/>
</dbReference>
<dbReference type="Gene3D" id="1.10.287.70">
    <property type="match status" value="1"/>
</dbReference>
<keyword evidence="3 12" id="KW-0813">Transport</keyword>
<accession>A0A8X6IXM5</accession>
<comment type="similarity">
    <text evidence="2 12">Belongs to the two pore domain potassium channel (TC 1.A.1.8) family.</text>
</comment>
<evidence type="ECO:0000313" key="16">
    <source>
        <dbReference type="EMBL" id="GFR03113.1"/>
    </source>
</evidence>
<dbReference type="SUPFAM" id="SSF81324">
    <property type="entry name" value="Voltage-gated potassium channels"/>
    <property type="match status" value="2"/>
</dbReference>